<dbReference type="InterPro" id="IPR000873">
    <property type="entry name" value="AMP-dep_synth/lig_dom"/>
</dbReference>
<dbReference type="NCBIfam" id="TIGR01217">
    <property type="entry name" value="ac_ac_CoA_syn"/>
    <property type="match status" value="1"/>
</dbReference>
<keyword evidence="8" id="KW-1185">Reference proteome</keyword>
<dbReference type="PANTHER" id="PTHR42921">
    <property type="entry name" value="ACETOACETYL-COA SYNTHETASE"/>
    <property type="match status" value="1"/>
</dbReference>
<keyword evidence="4" id="KW-0067">ATP-binding</keyword>
<reference evidence="7 8" key="1">
    <citation type="submission" date="2019-12" db="EMBL/GenBank/DDBJ databases">
        <title>Comparative genomics gives insights into the taxonomy of the Azoarcus-Aromatoleum group and reveals separate origins of nif in the plant-associated Azoarcus and non-plant-associated Aromatoleum sub-groups.</title>
        <authorList>
            <person name="Lafos M."/>
            <person name="Maluk M."/>
            <person name="Batista M."/>
            <person name="Junghare M."/>
            <person name="Carmona M."/>
            <person name="Faoro H."/>
            <person name="Cruz L.M."/>
            <person name="Battistoni F."/>
            <person name="De Souza E."/>
            <person name="Pedrosa F."/>
            <person name="Chen W.-M."/>
            <person name="Poole P.S."/>
            <person name="Dixon R.A."/>
            <person name="James E.K."/>
        </authorList>
    </citation>
    <scope>NUCLEOTIDE SEQUENCE [LARGE SCALE GENOMIC DNA]</scope>
    <source>
        <strain evidence="7 8">T</strain>
    </source>
</reference>
<dbReference type="GO" id="GO:0030729">
    <property type="term" value="F:acetoacetate-CoA ligase activity"/>
    <property type="evidence" value="ECO:0007669"/>
    <property type="project" value="UniProtKB-EC"/>
</dbReference>
<dbReference type="InterPro" id="IPR045851">
    <property type="entry name" value="AMP-bd_C_sf"/>
</dbReference>
<dbReference type="InterPro" id="IPR042099">
    <property type="entry name" value="ANL_N_sf"/>
</dbReference>
<dbReference type="InterPro" id="IPR020845">
    <property type="entry name" value="AMP-binding_CS"/>
</dbReference>
<keyword evidence="2 7" id="KW-0436">Ligase</keyword>
<dbReference type="NCBIfam" id="NF002937">
    <property type="entry name" value="PRK03584.1"/>
    <property type="match status" value="1"/>
</dbReference>
<feature type="domain" description="AMP-dependent synthetase/ligase" evidence="5">
    <location>
        <begin position="91"/>
        <end position="475"/>
    </location>
</feature>
<gene>
    <name evidence="7" type="ORF">GPA27_03240</name>
</gene>
<organism evidence="7 8">
    <name type="scientific">Aromatoleum toluolicum</name>
    <dbReference type="NCBI Taxonomy" id="90060"/>
    <lineage>
        <taxon>Bacteria</taxon>
        <taxon>Pseudomonadati</taxon>
        <taxon>Pseudomonadota</taxon>
        <taxon>Betaproteobacteria</taxon>
        <taxon>Rhodocyclales</taxon>
        <taxon>Rhodocyclaceae</taxon>
        <taxon>Aromatoleum</taxon>
    </lineage>
</organism>
<dbReference type="SUPFAM" id="SSF56801">
    <property type="entry name" value="Acetyl-CoA synthetase-like"/>
    <property type="match status" value="1"/>
</dbReference>
<dbReference type="Proteomes" id="UP000634522">
    <property type="component" value="Unassembled WGS sequence"/>
</dbReference>
<feature type="domain" description="Acetyl-coenzyme A synthetase N-terminal" evidence="6">
    <location>
        <begin position="22"/>
        <end position="75"/>
    </location>
</feature>
<dbReference type="PROSITE" id="PS00455">
    <property type="entry name" value="AMP_BINDING"/>
    <property type="match status" value="1"/>
</dbReference>
<dbReference type="Pfam" id="PF00501">
    <property type="entry name" value="AMP-binding"/>
    <property type="match status" value="1"/>
</dbReference>
<evidence type="ECO:0000256" key="1">
    <source>
        <dbReference type="ARBA" id="ARBA00006432"/>
    </source>
</evidence>
<evidence type="ECO:0000256" key="3">
    <source>
        <dbReference type="ARBA" id="ARBA00022741"/>
    </source>
</evidence>
<dbReference type="Gene3D" id="3.30.300.30">
    <property type="match status" value="1"/>
</dbReference>
<comment type="similarity">
    <text evidence="1">Belongs to the ATP-dependent AMP-binding enzyme family.</text>
</comment>
<dbReference type="EMBL" id="WTVS01000004">
    <property type="protein sequence ID" value="NMF96409.1"/>
    <property type="molecule type" value="Genomic_DNA"/>
</dbReference>
<dbReference type="Pfam" id="PF16177">
    <property type="entry name" value="ACAS_N"/>
    <property type="match status" value="1"/>
</dbReference>
<sequence>MANTVKLREWVGARYAVSLPDYNALRAWSVRDLPAFWSGMWEYFEVESPTPYTVALQDRKMPGAQWFTGAQVNYVQHLLRHVEAGDRAKVPAIVFRNERLQGEDRSREIGWVELARRVAAVAAALHGMGVRRGDRVAAYLPNIPEAVIAFLGCASLGAIWSQCAPDMGIATVRDRFKQIEPKVLIACDGTVYGGKLADRRELIASLLPTLPSVETLVLVPYLEEASGMPAELPDLGEWRGQISLWQDCVGFAGARSPEWVRFDHPLWIVYSSGTTGLPKPIVHGHGGVMLEMLKLHAFHLDLGPSAETGDRFHWYSSSGWVMWNLQISALLLGTTICLYDGHPSFPAADTLWHFVEDVGATFLGAGAAYYTGCMKVGVEPRKVIDTSRLKGLGSTGSPLPPEAYRWSYEQVCEDLWWGVISGGTDIASAFLGGTPELPTVPGEMQGVCLGVDVQAWNEAGQPVIDEVGELVVVQPMPSMPLMFWNDDGNRRYLDSYFDMFPGVWRHGDWLRITPDGGAVIYGRSDATLNRHGHRMGTSELYSAVEAAPEVFDSLVVDIEYLGRASFMSLFVVLQPGLELDDALVAELRRRIRDGVSPRFLPDEIVQVAEIPRTLTGKKQELPVKKLLLGKPLAEVVNKDACANPDALDWFVDFARRREAAAGHRTFMRDKPQGANS</sequence>
<evidence type="ECO:0000259" key="6">
    <source>
        <dbReference type="Pfam" id="PF16177"/>
    </source>
</evidence>
<keyword evidence="3" id="KW-0547">Nucleotide-binding</keyword>
<protein>
    <submittedName>
        <fullName evidence="7">Acetoacetate--CoA ligase</fullName>
        <ecNumber evidence="7">6.2.1.16</ecNumber>
    </submittedName>
</protein>
<dbReference type="Gene3D" id="3.40.50.12780">
    <property type="entry name" value="N-terminal domain of ligase-like"/>
    <property type="match status" value="1"/>
</dbReference>
<evidence type="ECO:0000259" key="5">
    <source>
        <dbReference type="Pfam" id="PF00501"/>
    </source>
</evidence>
<evidence type="ECO:0000256" key="4">
    <source>
        <dbReference type="ARBA" id="ARBA00022840"/>
    </source>
</evidence>
<comment type="caution">
    <text evidence="7">The sequence shown here is derived from an EMBL/GenBank/DDBJ whole genome shotgun (WGS) entry which is preliminary data.</text>
</comment>
<evidence type="ECO:0000313" key="7">
    <source>
        <dbReference type="EMBL" id="NMF96409.1"/>
    </source>
</evidence>
<accession>A0ABX1NAY9</accession>
<proteinExistence type="inferred from homology"/>
<dbReference type="InterPro" id="IPR032387">
    <property type="entry name" value="ACAS_N"/>
</dbReference>
<evidence type="ECO:0000256" key="2">
    <source>
        <dbReference type="ARBA" id="ARBA00022598"/>
    </source>
</evidence>
<dbReference type="EC" id="6.2.1.16" evidence="7"/>
<dbReference type="PANTHER" id="PTHR42921:SF1">
    <property type="entry name" value="ACETOACETYL-COA SYNTHETASE"/>
    <property type="match status" value="1"/>
</dbReference>
<dbReference type="InterPro" id="IPR005914">
    <property type="entry name" value="Acac_CoA_synth"/>
</dbReference>
<name>A0ABX1NAY9_9RHOO</name>
<evidence type="ECO:0000313" key="8">
    <source>
        <dbReference type="Proteomes" id="UP000634522"/>
    </source>
</evidence>